<evidence type="ECO:0000256" key="4">
    <source>
        <dbReference type="ARBA" id="ARBA00022801"/>
    </source>
</evidence>
<comment type="similarity">
    <text evidence="1">Belongs to the peptidase S10 family.</text>
</comment>
<evidence type="ECO:0000256" key="6">
    <source>
        <dbReference type="SAM" id="MobiDB-lite"/>
    </source>
</evidence>
<dbReference type="PANTHER" id="PTHR11802:SF64">
    <property type="entry name" value="CARBOXYPEPTIDASE"/>
    <property type="match status" value="1"/>
</dbReference>
<reference evidence="8 9" key="1">
    <citation type="journal article" date="2019" name="Nat. Ecol. Evol.">
        <title>Megaphylogeny resolves global patterns of mushroom evolution.</title>
        <authorList>
            <person name="Varga T."/>
            <person name="Krizsan K."/>
            <person name="Foldi C."/>
            <person name="Dima B."/>
            <person name="Sanchez-Garcia M."/>
            <person name="Sanchez-Ramirez S."/>
            <person name="Szollosi G.J."/>
            <person name="Szarkandi J.G."/>
            <person name="Papp V."/>
            <person name="Albert L."/>
            <person name="Andreopoulos W."/>
            <person name="Angelini C."/>
            <person name="Antonin V."/>
            <person name="Barry K.W."/>
            <person name="Bougher N.L."/>
            <person name="Buchanan P."/>
            <person name="Buyck B."/>
            <person name="Bense V."/>
            <person name="Catcheside P."/>
            <person name="Chovatia M."/>
            <person name="Cooper J."/>
            <person name="Damon W."/>
            <person name="Desjardin D."/>
            <person name="Finy P."/>
            <person name="Geml J."/>
            <person name="Haridas S."/>
            <person name="Hughes K."/>
            <person name="Justo A."/>
            <person name="Karasinski D."/>
            <person name="Kautmanova I."/>
            <person name="Kiss B."/>
            <person name="Kocsube S."/>
            <person name="Kotiranta H."/>
            <person name="LaButti K.M."/>
            <person name="Lechner B.E."/>
            <person name="Liimatainen K."/>
            <person name="Lipzen A."/>
            <person name="Lukacs Z."/>
            <person name="Mihaltcheva S."/>
            <person name="Morgado L.N."/>
            <person name="Niskanen T."/>
            <person name="Noordeloos M.E."/>
            <person name="Ohm R.A."/>
            <person name="Ortiz-Santana B."/>
            <person name="Ovrebo C."/>
            <person name="Racz N."/>
            <person name="Riley R."/>
            <person name="Savchenko A."/>
            <person name="Shiryaev A."/>
            <person name="Soop K."/>
            <person name="Spirin V."/>
            <person name="Szebenyi C."/>
            <person name="Tomsovsky M."/>
            <person name="Tulloss R.E."/>
            <person name="Uehling J."/>
            <person name="Grigoriev I.V."/>
            <person name="Vagvolgyi C."/>
            <person name="Papp T."/>
            <person name="Martin F.M."/>
            <person name="Miettinen O."/>
            <person name="Hibbett D.S."/>
            <person name="Nagy L.G."/>
        </authorList>
    </citation>
    <scope>NUCLEOTIDE SEQUENCE [LARGE SCALE GENOMIC DNA]</scope>
    <source>
        <strain evidence="8 9">CBS 962.96</strain>
    </source>
</reference>
<dbReference type="AlphaFoldDB" id="A0A4S8MRZ7"/>
<organism evidence="8 9">
    <name type="scientific">Dendrothele bispora (strain CBS 962.96)</name>
    <dbReference type="NCBI Taxonomy" id="1314807"/>
    <lineage>
        <taxon>Eukaryota</taxon>
        <taxon>Fungi</taxon>
        <taxon>Dikarya</taxon>
        <taxon>Basidiomycota</taxon>
        <taxon>Agaricomycotina</taxon>
        <taxon>Agaricomycetes</taxon>
        <taxon>Agaricomycetidae</taxon>
        <taxon>Agaricales</taxon>
        <taxon>Agaricales incertae sedis</taxon>
        <taxon>Dendrothele</taxon>
    </lineage>
</organism>
<evidence type="ECO:0000313" key="8">
    <source>
        <dbReference type="EMBL" id="THV05913.1"/>
    </source>
</evidence>
<dbReference type="Gene3D" id="3.40.50.1820">
    <property type="entry name" value="alpha/beta hydrolase"/>
    <property type="match status" value="1"/>
</dbReference>
<dbReference type="EMBL" id="ML179046">
    <property type="protein sequence ID" value="THV05913.1"/>
    <property type="molecule type" value="Genomic_DNA"/>
</dbReference>
<keyword evidence="2" id="KW-0121">Carboxypeptidase</keyword>
<dbReference type="InterPro" id="IPR029058">
    <property type="entry name" value="AB_hydrolase_fold"/>
</dbReference>
<dbReference type="Gene3D" id="1.10.287.410">
    <property type="match status" value="1"/>
</dbReference>
<feature type="region of interest" description="Disordered" evidence="6">
    <location>
        <begin position="43"/>
        <end position="64"/>
    </location>
</feature>
<evidence type="ECO:0000313" key="9">
    <source>
        <dbReference type="Proteomes" id="UP000297245"/>
    </source>
</evidence>
<dbReference type="GO" id="GO:0006508">
    <property type="term" value="P:proteolysis"/>
    <property type="evidence" value="ECO:0007669"/>
    <property type="project" value="UniProtKB-KW"/>
</dbReference>
<keyword evidence="7" id="KW-0732">Signal</keyword>
<dbReference type="GO" id="GO:0004185">
    <property type="term" value="F:serine-type carboxypeptidase activity"/>
    <property type="evidence" value="ECO:0007669"/>
    <property type="project" value="InterPro"/>
</dbReference>
<dbReference type="PANTHER" id="PTHR11802">
    <property type="entry name" value="SERINE PROTEASE FAMILY S10 SERINE CARBOXYPEPTIDASE"/>
    <property type="match status" value="1"/>
</dbReference>
<name>A0A4S8MRZ7_DENBC</name>
<keyword evidence="5" id="KW-0325">Glycoprotein</keyword>
<keyword evidence="9" id="KW-1185">Reference proteome</keyword>
<dbReference type="PRINTS" id="PR00724">
    <property type="entry name" value="CRBOXYPTASEC"/>
</dbReference>
<proteinExistence type="inferred from homology"/>
<dbReference type="InterPro" id="IPR001563">
    <property type="entry name" value="Peptidase_S10"/>
</dbReference>
<dbReference type="SUPFAM" id="SSF53474">
    <property type="entry name" value="alpha/beta-Hydrolases"/>
    <property type="match status" value="1"/>
</dbReference>
<evidence type="ECO:0000256" key="2">
    <source>
        <dbReference type="ARBA" id="ARBA00022645"/>
    </source>
</evidence>
<protein>
    <submittedName>
        <fullName evidence="8">Alpha/beta-hydrolase</fullName>
    </submittedName>
</protein>
<dbReference type="Proteomes" id="UP000297245">
    <property type="component" value="Unassembled WGS sequence"/>
</dbReference>
<evidence type="ECO:0000256" key="7">
    <source>
        <dbReference type="SAM" id="SignalP"/>
    </source>
</evidence>
<sequence>MLAQRRIPFTPLSLLLLLSTVCYSSIGGSHAFALPPRAQHHHLQHTSNTRISSESPVALSSRRASHTAHTEGNLTYVHNSNICETTEGVGQLSGYINVEDDSAFWFWFFESRNNPEKDPFTLWLNGGPGCTSMIGLFTEHGPCTMNEDQESTSINPYSWNNFTNILYLDQPFGAGYSTGVKVETSEDAAKYVWQFFQVLWTSGRFSQFKDRQFILATESFGAHFGPVFIKYFNEQNKRIDNDELDAEKVVVSHLMINDGKHDPLLQFQSLIDFVADAPGYGKLADDDVIDKITDALPDCADALQECESRRKTDKSDDLCNEAIIECVRNIYVPAIGDMNPDFLLIKDNHRDNFTDTHYGHFVRLDDVQRSIGADANSPNKLTFDQCDSSVKARFSKAGGTARSGLPDLADLVNSGMSVLIWAGDADLKANWLGVHDSMIQMEWTYNQTFKYTPLTNLTLGTETVAKYKIVDNLTFAVVHGAGHALAAYKPNVAQMIFSQFAANVPLHSDYRFLP</sequence>
<dbReference type="GO" id="GO:0000324">
    <property type="term" value="C:fungal-type vacuole"/>
    <property type="evidence" value="ECO:0007669"/>
    <property type="project" value="TreeGrafter"/>
</dbReference>
<gene>
    <name evidence="8" type="ORF">K435DRAFT_646466</name>
</gene>
<keyword evidence="4 8" id="KW-0378">Hydrolase</keyword>
<dbReference type="OrthoDB" id="443318at2759"/>
<feature type="compositionally biased region" description="Polar residues" evidence="6">
    <location>
        <begin position="45"/>
        <end position="55"/>
    </location>
</feature>
<dbReference type="Pfam" id="PF00450">
    <property type="entry name" value="Peptidase_S10"/>
    <property type="match status" value="1"/>
</dbReference>
<evidence type="ECO:0000256" key="1">
    <source>
        <dbReference type="ARBA" id="ARBA00009431"/>
    </source>
</evidence>
<accession>A0A4S8MRZ7</accession>
<feature type="signal peptide" evidence="7">
    <location>
        <begin position="1"/>
        <end position="31"/>
    </location>
</feature>
<evidence type="ECO:0000256" key="5">
    <source>
        <dbReference type="ARBA" id="ARBA00023180"/>
    </source>
</evidence>
<evidence type="ECO:0000256" key="3">
    <source>
        <dbReference type="ARBA" id="ARBA00022670"/>
    </source>
</evidence>
<keyword evidence="3" id="KW-0645">Protease</keyword>
<feature type="chain" id="PRO_5020291247" evidence="7">
    <location>
        <begin position="32"/>
        <end position="514"/>
    </location>
</feature>